<sequence length="68" mass="7711">MRLIRLFKQLQRTLIRPLGEDLMAEALGSLDDEIQKLGDSEDEIPLKIVQIKIDGLMTLTTSSWANLD</sequence>
<evidence type="ECO:0000313" key="1">
    <source>
        <dbReference type="EMBL" id="PIC13423.1"/>
    </source>
</evidence>
<keyword evidence="2" id="KW-1185">Reference proteome</keyword>
<evidence type="ECO:0000313" key="2">
    <source>
        <dbReference type="Proteomes" id="UP000230233"/>
    </source>
</evidence>
<dbReference type="EMBL" id="PDUG01000013">
    <property type="protein sequence ID" value="PIC13423.1"/>
    <property type="molecule type" value="Genomic_DNA"/>
</dbReference>
<protein>
    <submittedName>
        <fullName evidence="1">Uncharacterized protein</fullName>
    </submittedName>
</protein>
<dbReference type="OrthoDB" id="5903652at2759"/>
<reference evidence="2" key="1">
    <citation type="submission" date="2017-10" db="EMBL/GenBank/DDBJ databases">
        <title>Rapid genome shrinkage in a self-fertile nematode reveals novel sperm competition proteins.</title>
        <authorList>
            <person name="Yin D."/>
            <person name="Schwarz E.M."/>
            <person name="Thomas C.G."/>
            <person name="Felde R.L."/>
            <person name="Korf I.F."/>
            <person name="Cutter A.D."/>
            <person name="Schartner C.M."/>
            <person name="Ralston E.J."/>
            <person name="Meyer B.J."/>
            <person name="Haag E.S."/>
        </authorList>
    </citation>
    <scope>NUCLEOTIDE SEQUENCE [LARGE SCALE GENOMIC DNA]</scope>
    <source>
        <strain evidence="2">JU1422</strain>
    </source>
</reference>
<dbReference type="Proteomes" id="UP000230233">
    <property type="component" value="Unassembled WGS sequence"/>
</dbReference>
<gene>
    <name evidence="1" type="ORF">B9Z55_027800</name>
</gene>
<accession>A0A2G5SES0</accession>
<organism evidence="1 2">
    <name type="scientific">Caenorhabditis nigoni</name>
    <dbReference type="NCBI Taxonomy" id="1611254"/>
    <lineage>
        <taxon>Eukaryota</taxon>
        <taxon>Metazoa</taxon>
        <taxon>Ecdysozoa</taxon>
        <taxon>Nematoda</taxon>
        <taxon>Chromadorea</taxon>
        <taxon>Rhabditida</taxon>
        <taxon>Rhabditina</taxon>
        <taxon>Rhabditomorpha</taxon>
        <taxon>Rhabditoidea</taxon>
        <taxon>Rhabditidae</taxon>
        <taxon>Peloderinae</taxon>
        <taxon>Caenorhabditis</taxon>
    </lineage>
</organism>
<proteinExistence type="predicted"/>
<comment type="caution">
    <text evidence="1">The sequence shown here is derived from an EMBL/GenBank/DDBJ whole genome shotgun (WGS) entry which is preliminary data.</text>
</comment>
<dbReference type="AlphaFoldDB" id="A0A2G5SES0"/>
<name>A0A2G5SES0_9PELO</name>